<dbReference type="EMBL" id="CALTRL010000399">
    <property type="protein sequence ID" value="CAH7667910.1"/>
    <property type="molecule type" value="Genomic_DNA"/>
</dbReference>
<proteinExistence type="predicted"/>
<keyword evidence="3" id="KW-1185">Reference proteome</keyword>
<sequence>MLPVTSCLINFFLFKTLGTSIHLIRIALIKKIKPSTLPVKRNAHLQQVKMFYFFFTYFPICMMKKRTNNSLLKNNNSKV</sequence>
<accession>A0AAV0AHQ3</accession>
<keyword evidence="1" id="KW-0812">Transmembrane</keyword>
<gene>
    <name evidence="2" type="ORF">PPACK8108_LOCUS2352</name>
</gene>
<dbReference type="AlphaFoldDB" id="A0AAV0AHQ3"/>
<comment type="caution">
    <text evidence="2">The sequence shown here is derived from an EMBL/GenBank/DDBJ whole genome shotgun (WGS) entry which is preliminary data.</text>
</comment>
<evidence type="ECO:0000313" key="3">
    <source>
        <dbReference type="Proteomes" id="UP001153365"/>
    </source>
</evidence>
<feature type="transmembrane region" description="Helical" evidence="1">
    <location>
        <begin position="50"/>
        <end position="67"/>
    </location>
</feature>
<evidence type="ECO:0000313" key="2">
    <source>
        <dbReference type="EMBL" id="CAH7667910.1"/>
    </source>
</evidence>
<dbReference type="Proteomes" id="UP001153365">
    <property type="component" value="Unassembled WGS sequence"/>
</dbReference>
<protein>
    <submittedName>
        <fullName evidence="2">Uncharacterized protein</fullName>
    </submittedName>
</protein>
<feature type="transmembrane region" description="Helical" evidence="1">
    <location>
        <begin position="12"/>
        <end position="29"/>
    </location>
</feature>
<name>A0AAV0AHQ3_PHAPC</name>
<reference evidence="2" key="1">
    <citation type="submission" date="2022-06" db="EMBL/GenBank/DDBJ databases">
        <authorList>
            <consortium name="SYNGENTA / RWTH Aachen University"/>
        </authorList>
    </citation>
    <scope>NUCLEOTIDE SEQUENCE</scope>
</reference>
<keyword evidence="1" id="KW-0472">Membrane</keyword>
<organism evidence="2 3">
    <name type="scientific">Phakopsora pachyrhizi</name>
    <name type="common">Asian soybean rust disease fungus</name>
    <dbReference type="NCBI Taxonomy" id="170000"/>
    <lineage>
        <taxon>Eukaryota</taxon>
        <taxon>Fungi</taxon>
        <taxon>Dikarya</taxon>
        <taxon>Basidiomycota</taxon>
        <taxon>Pucciniomycotina</taxon>
        <taxon>Pucciniomycetes</taxon>
        <taxon>Pucciniales</taxon>
        <taxon>Phakopsoraceae</taxon>
        <taxon>Phakopsora</taxon>
    </lineage>
</organism>
<evidence type="ECO:0000256" key="1">
    <source>
        <dbReference type="SAM" id="Phobius"/>
    </source>
</evidence>
<keyword evidence="1" id="KW-1133">Transmembrane helix</keyword>